<gene>
    <name evidence="5" type="primary">Mo03103</name>
    <name evidence="5" type="ORF">E5Q_03103</name>
</gene>
<reference evidence="5 6" key="2">
    <citation type="journal article" date="2012" name="Open Biol.">
        <title>Characteristics of nucleosomes and linker DNA regions on the genome of the basidiomycete Mixia osmundae revealed by mono- and dinucleosome mapping.</title>
        <authorList>
            <person name="Nishida H."/>
            <person name="Kondo S."/>
            <person name="Matsumoto T."/>
            <person name="Suzuki Y."/>
            <person name="Yoshikawa H."/>
            <person name="Taylor T.D."/>
            <person name="Sugiyama J."/>
        </authorList>
    </citation>
    <scope>NUCLEOTIDE SEQUENCE [LARGE SCALE GENOMIC DNA]</scope>
    <source>
        <strain evidence="6">CBS 9802 / IAM 14324 / JCM 22182 / KY 12970</strain>
    </source>
</reference>
<feature type="signal peptide" evidence="4">
    <location>
        <begin position="1"/>
        <end position="18"/>
    </location>
</feature>
<keyword evidence="2" id="KW-0378">Hydrolase</keyword>
<dbReference type="RefSeq" id="XP_014568054.1">
    <property type="nucleotide sequence ID" value="XM_014712568.1"/>
</dbReference>
<evidence type="ECO:0000256" key="2">
    <source>
        <dbReference type="RuleBase" id="RU361163"/>
    </source>
</evidence>
<organism evidence="5 6">
    <name type="scientific">Mixia osmundae (strain CBS 9802 / IAM 14324 / JCM 22182 / KY 12970)</name>
    <dbReference type="NCBI Taxonomy" id="764103"/>
    <lineage>
        <taxon>Eukaryota</taxon>
        <taxon>Fungi</taxon>
        <taxon>Dikarya</taxon>
        <taxon>Basidiomycota</taxon>
        <taxon>Pucciniomycotina</taxon>
        <taxon>Mixiomycetes</taxon>
        <taxon>Mixiales</taxon>
        <taxon>Mixiaceae</taxon>
        <taxon>Mixia</taxon>
    </lineage>
</organism>
<dbReference type="EMBL" id="BABT02000090">
    <property type="protein sequence ID" value="GAA96437.1"/>
    <property type="molecule type" value="Genomic_DNA"/>
</dbReference>
<keyword evidence="4" id="KW-0732">Signal</keyword>
<dbReference type="OrthoDB" id="89349at2759"/>
<accession>G7E0S7</accession>
<dbReference type="InterPro" id="IPR013319">
    <property type="entry name" value="GH11/12"/>
</dbReference>
<keyword evidence="2" id="KW-0119">Carbohydrate metabolism</keyword>
<dbReference type="InterPro" id="IPR002594">
    <property type="entry name" value="GH12"/>
</dbReference>
<dbReference type="GO" id="GO:0008810">
    <property type="term" value="F:cellulase activity"/>
    <property type="evidence" value="ECO:0007669"/>
    <property type="project" value="InterPro"/>
</dbReference>
<evidence type="ECO:0000256" key="3">
    <source>
        <dbReference type="SAM" id="MobiDB-lite"/>
    </source>
</evidence>
<dbReference type="AlphaFoldDB" id="G7E0S7"/>
<keyword evidence="2" id="KW-0624">Polysaccharide degradation</keyword>
<evidence type="ECO:0000256" key="1">
    <source>
        <dbReference type="ARBA" id="ARBA00005519"/>
    </source>
</evidence>
<dbReference type="GO" id="GO:0000272">
    <property type="term" value="P:polysaccharide catabolic process"/>
    <property type="evidence" value="ECO:0007669"/>
    <property type="project" value="UniProtKB-KW"/>
</dbReference>
<dbReference type="Gene3D" id="2.60.120.180">
    <property type="match status" value="1"/>
</dbReference>
<sequence length="343" mass="37052">MFSRTLIALVLIATTVFAHDNPKRFTKRTCKASPKNPAAKAPSTTNPPSTAPPSATTKPPAATKTPPTAQTPGPPQQQQQSHHHQSGGSGSPSGRPTICGQPYVFTPAADQWYKGPNDVVSAQLGGCNGNLATWSAHWNIQSPDKSLVRAYPSMKLDITAGPALSHIQSIPAQWSWHWTAPVTTHGFVSWHLWLGTAASKHEASPTSSRYQIKVHLATRGNAQPIGQYLGEDSVMGHHWKVFKGPEHTWTTISLVSSQDLSHKNSWQGDLAQVINWAVTKHNVPSSLFLTQVDAGPEALAYVSPLFAFVDRADVKLLMLNSGAAHWQATGWSAKLVTKDHASQ</sequence>
<proteinExistence type="inferred from homology"/>
<keyword evidence="2" id="KW-0326">Glycosidase</keyword>
<feature type="compositionally biased region" description="Low complexity" evidence="3">
    <location>
        <begin position="31"/>
        <end position="80"/>
    </location>
</feature>
<feature type="chain" id="PRO_5009955699" evidence="4">
    <location>
        <begin position="19"/>
        <end position="343"/>
    </location>
</feature>
<evidence type="ECO:0000313" key="5">
    <source>
        <dbReference type="EMBL" id="GAA96437.1"/>
    </source>
</evidence>
<comment type="similarity">
    <text evidence="1 2">Belongs to the glycosyl hydrolase 12 (cellulase H) family.</text>
</comment>
<feature type="region of interest" description="Disordered" evidence="3">
    <location>
        <begin position="27"/>
        <end position="100"/>
    </location>
</feature>
<evidence type="ECO:0000256" key="4">
    <source>
        <dbReference type="SAM" id="SignalP"/>
    </source>
</evidence>
<dbReference type="PANTHER" id="PTHR34002:SF9">
    <property type="entry name" value="XYLOGLUCAN-SPECIFIC ENDO-BETA-1,4-GLUCANASE A"/>
    <property type="match status" value="1"/>
</dbReference>
<reference evidence="5 6" key="1">
    <citation type="journal article" date="2011" name="J. Gen. Appl. Microbiol.">
        <title>Draft genome sequencing of the enigmatic basidiomycete Mixia osmundae.</title>
        <authorList>
            <person name="Nishida H."/>
            <person name="Nagatsuka Y."/>
            <person name="Sugiyama J."/>
        </authorList>
    </citation>
    <scope>NUCLEOTIDE SEQUENCE [LARGE SCALE GENOMIC DNA]</scope>
    <source>
        <strain evidence="6">CBS 9802 / IAM 14324 / JCM 22182 / KY 12970</strain>
    </source>
</reference>
<dbReference type="SUPFAM" id="SSF49899">
    <property type="entry name" value="Concanavalin A-like lectins/glucanases"/>
    <property type="match status" value="1"/>
</dbReference>
<protein>
    <submittedName>
        <fullName evidence="5">Uncharacterized protein</fullName>
    </submittedName>
</protein>
<name>G7E0S7_MIXOS</name>
<dbReference type="InterPro" id="IPR013320">
    <property type="entry name" value="ConA-like_dom_sf"/>
</dbReference>
<keyword evidence="6" id="KW-1185">Reference proteome</keyword>
<dbReference type="Proteomes" id="UP000009131">
    <property type="component" value="Unassembled WGS sequence"/>
</dbReference>
<evidence type="ECO:0000313" key="6">
    <source>
        <dbReference type="Proteomes" id="UP000009131"/>
    </source>
</evidence>
<dbReference type="HOGENOM" id="CLU_863526_0_0_1"/>
<dbReference type="PANTHER" id="PTHR34002">
    <property type="entry name" value="BLR1656 PROTEIN"/>
    <property type="match status" value="1"/>
</dbReference>
<comment type="caution">
    <text evidence="5">The sequence shown here is derived from an EMBL/GenBank/DDBJ whole genome shotgun (WGS) entry which is preliminary data.</text>
</comment>
<dbReference type="Pfam" id="PF01670">
    <property type="entry name" value="Glyco_hydro_12"/>
    <property type="match status" value="1"/>
</dbReference>
<dbReference type="InParanoid" id="G7E0S7"/>